<dbReference type="InterPro" id="IPR005135">
    <property type="entry name" value="Endo/exonuclease/phosphatase"/>
</dbReference>
<dbReference type="GO" id="GO:0003677">
    <property type="term" value="F:DNA binding"/>
    <property type="evidence" value="ECO:0007669"/>
    <property type="project" value="InterPro"/>
</dbReference>
<dbReference type="SUPFAM" id="SSF56219">
    <property type="entry name" value="DNase I-like"/>
    <property type="match status" value="1"/>
</dbReference>
<feature type="active site" description="Proton donor/acceptor" evidence="5">
    <location>
        <position position="153"/>
    </location>
</feature>
<dbReference type="PROSITE" id="PS51435">
    <property type="entry name" value="AP_NUCLEASE_F1_4"/>
    <property type="match status" value="1"/>
</dbReference>
<protein>
    <submittedName>
        <fullName evidence="9">Exodeoxyribonuclease III</fullName>
        <ecNumber evidence="9">3.1.11.2</ecNumber>
    </submittedName>
</protein>
<dbReference type="GO" id="GO:0004519">
    <property type="term" value="F:endonuclease activity"/>
    <property type="evidence" value="ECO:0007669"/>
    <property type="project" value="InterPro"/>
</dbReference>
<dbReference type="STRING" id="1318743.PU02_0362"/>
<keyword evidence="10" id="KW-1185">Reference proteome</keyword>
<keyword evidence="6" id="KW-0464">Manganese</keyword>
<comment type="similarity">
    <text evidence="1">Belongs to the DNA repair enzymes AP/ExoA family.</text>
</comment>
<dbReference type="EMBL" id="CP010401">
    <property type="protein sequence ID" value="ALE03176.1"/>
    <property type="molecule type" value="Genomic_DNA"/>
</dbReference>
<dbReference type="Pfam" id="PF03372">
    <property type="entry name" value="Exo_endo_phos"/>
    <property type="match status" value="1"/>
</dbReference>
<reference evidence="9 10" key="1">
    <citation type="journal article" date="2015" name="Genome Announc.">
        <title>Complete Genome Sequence of Bartonella ancashensis Strain 20.00, Isolated from the Blood of a Patient with Verruga Peruana.</title>
        <authorList>
            <person name="Hang J."/>
            <person name="Mullins K.E."/>
            <person name="Clifford R.J."/>
            <person name="Onmus-Leone F."/>
            <person name="Yang Y."/>
            <person name="Jiang J."/>
            <person name="Leguia M."/>
            <person name="Kasper M.R."/>
            <person name="Maguina C."/>
            <person name="Lesho E.P."/>
            <person name="Jarman R.G."/>
            <person name="Richards A.L."/>
            <person name="Blazes D."/>
        </authorList>
    </citation>
    <scope>NUCLEOTIDE SEQUENCE [LARGE SCALE GENOMIC DNA]</scope>
    <source>
        <strain evidence="9 10">20.00</strain>
    </source>
</reference>
<evidence type="ECO:0000256" key="5">
    <source>
        <dbReference type="PIRSR" id="PIRSR604808-1"/>
    </source>
</evidence>
<dbReference type="GO" id="GO:0046872">
    <property type="term" value="F:metal ion binding"/>
    <property type="evidence" value="ECO:0007669"/>
    <property type="project" value="UniProtKB-KW"/>
</dbReference>
<organism evidence="9 10">
    <name type="scientific">Bartonella ancashensis</name>
    <dbReference type="NCBI Taxonomy" id="1318743"/>
    <lineage>
        <taxon>Bacteria</taxon>
        <taxon>Pseudomonadati</taxon>
        <taxon>Pseudomonadota</taxon>
        <taxon>Alphaproteobacteria</taxon>
        <taxon>Hyphomicrobiales</taxon>
        <taxon>Bartonellaceae</taxon>
        <taxon>Bartonella</taxon>
    </lineage>
</organism>
<feature type="binding site" evidence="6">
    <location>
        <position position="256"/>
    </location>
    <ligand>
        <name>Mg(2+)</name>
        <dbReference type="ChEBI" id="CHEBI:18420"/>
        <label>1</label>
    </ligand>
</feature>
<evidence type="ECO:0000256" key="1">
    <source>
        <dbReference type="ARBA" id="ARBA00007092"/>
    </source>
</evidence>
<dbReference type="EC" id="3.1.11.2" evidence="9"/>
<keyword evidence="3 9" id="KW-0378">Hydrolase</keyword>
<evidence type="ECO:0000259" key="8">
    <source>
        <dbReference type="Pfam" id="PF03372"/>
    </source>
</evidence>
<evidence type="ECO:0000313" key="10">
    <source>
        <dbReference type="Proteomes" id="UP000057213"/>
    </source>
</evidence>
<feature type="site" description="Interaction with DNA substrate" evidence="7">
    <location>
        <position position="257"/>
    </location>
</feature>
<name>A0A0M4L7I4_9HYPH</name>
<evidence type="ECO:0000256" key="6">
    <source>
        <dbReference type="PIRSR" id="PIRSR604808-2"/>
    </source>
</evidence>
<dbReference type="KEGG" id="banc:PU02_0362"/>
<feature type="active site" evidence="5">
    <location>
        <position position="109"/>
    </location>
</feature>
<dbReference type="Proteomes" id="UP000057213">
    <property type="component" value="Chromosome"/>
</dbReference>
<feature type="site" description="Important for catalytic activity" evidence="7">
    <location>
        <position position="227"/>
    </location>
</feature>
<evidence type="ECO:0000256" key="4">
    <source>
        <dbReference type="ARBA" id="ARBA00022842"/>
    </source>
</evidence>
<keyword evidence="2 6" id="KW-0479">Metal-binding</keyword>
<dbReference type="AlphaFoldDB" id="A0A0M4L7I4"/>
<proteinExistence type="inferred from homology"/>
<dbReference type="GO" id="GO:0008311">
    <property type="term" value="F:double-stranded DNA 3'-5' DNA exonuclease activity"/>
    <property type="evidence" value="ECO:0007669"/>
    <property type="project" value="UniProtKB-EC"/>
</dbReference>
<feature type="binding site" evidence="6">
    <location>
        <position position="155"/>
    </location>
    <ligand>
        <name>Mg(2+)</name>
        <dbReference type="ChEBI" id="CHEBI:18420"/>
        <label>1</label>
    </ligand>
</feature>
<feature type="domain" description="Endonuclease/exonuclease/phosphatase" evidence="8">
    <location>
        <begin position="5"/>
        <end position="257"/>
    </location>
</feature>
<sequence>MVSVATWNVNSVRLRLSHILRYLFLFSPDILCLQETKCPDDLFPREDFEAAGYTHIALNGQKSYNGVAIVSRLPFVKVEKRFFCQKEDCRYLSVIIESCHRAIRIHNLYVPAGGDEPDVHINEKFRHKLDFLEEMSTIKADQRDGLSSLLLGDLNIAPLEDDVWSHKQLLGVVSHTPVETERLQSLCHEGGWVDVMRVQFPVPTKLYTWWSYRARDWVSSNRGRRLDHIWSSPDLVPFIDSLSICRDTRGWAQPSDHVPVCVVFDFSRKI</sequence>
<evidence type="ECO:0000256" key="2">
    <source>
        <dbReference type="ARBA" id="ARBA00022723"/>
    </source>
</evidence>
<gene>
    <name evidence="9" type="ORF">PU02_0362</name>
</gene>
<feature type="binding site" evidence="6">
    <location>
        <position position="35"/>
    </location>
    <ligand>
        <name>Mg(2+)</name>
        <dbReference type="ChEBI" id="CHEBI:18420"/>
        <label>1</label>
    </ligand>
</feature>
<dbReference type="NCBIfam" id="TIGR00195">
    <property type="entry name" value="exoDNase_III"/>
    <property type="match status" value="1"/>
</dbReference>
<feature type="binding site" evidence="6">
    <location>
        <position position="153"/>
    </location>
    <ligand>
        <name>Mg(2+)</name>
        <dbReference type="ChEBI" id="CHEBI:18420"/>
        <label>1</label>
    </ligand>
</feature>
<evidence type="ECO:0000256" key="3">
    <source>
        <dbReference type="ARBA" id="ARBA00022801"/>
    </source>
</evidence>
<dbReference type="CDD" id="cd09086">
    <property type="entry name" value="ExoIII-like_AP-endo"/>
    <property type="match status" value="1"/>
</dbReference>
<dbReference type="InterPro" id="IPR036691">
    <property type="entry name" value="Endo/exonu/phosph_ase_sf"/>
</dbReference>
<accession>A0A0M4L7I4</accession>
<dbReference type="PROSITE" id="PS00726">
    <property type="entry name" value="AP_NUCLEASE_F1_1"/>
    <property type="match status" value="1"/>
</dbReference>
<feature type="site" description="Transition state stabilizer" evidence="7">
    <location>
        <position position="155"/>
    </location>
</feature>
<dbReference type="GO" id="GO:0006281">
    <property type="term" value="P:DNA repair"/>
    <property type="evidence" value="ECO:0007669"/>
    <property type="project" value="InterPro"/>
</dbReference>
<dbReference type="NCBIfam" id="TIGR00633">
    <property type="entry name" value="xth"/>
    <property type="match status" value="1"/>
</dbReference>
<dbReference type="InterPro" id="IPR004808">
    <property type="entry name" value="AP_endonuc_1"/>
</dbReference>
<dbReference type="PANTHER" id="PTHR43250">
    <property type="entry name" value="EXODEOXYRIBONUCLEASE III"/>
    <property type="match status" value="1"/>
</dbReference>
<dbReference type="InterPro" id="IPR020847">
    <property type="entry name" value="AP_endonuclease_F1_BS"/>
</dbReference>
<evidence type="ECO:0000313" key="9">
    <source>
        <dbReference type="EMBL" id="ALE03176.1"/>
    </source>
</evidence>
<dbReference type="PATRIC" id="fig|1318743.3.peg.373"/>
<feature type="binding site" evidence="6">
    <location>
        <position position="8"/>
    </location>
    <ligand>
        <name>Mg(2+)</name>
        <dbReference type="ChEBI" id="CHEBI:18420"/>
        <label>1</label>
    </ligand>
</feature>
<comment type="cofactor">
    <cofactor evidence="6">
        <name>Mg(2+)</name>
        <dbReference type="ChEBI" id="CHEBI:18420"/>
    </cofactor>
    <cofactor evidence="6">
        <name>Mn(2+)</name>
        <dbReference type="ChEBI" id="CHEBI:29035"/>
    </cofactor>
    <text evidence="6">Probably binds two magnesium or manganese ions per subunit.</text>
</comment>
<keyword evidence="4 6" id="KW-0460">Magnesium</keyword>
<dbReference type="PANTHER" id="PTHR43250:SF2">
    <property type="entry name" value="EXODEOXYRIBONUCLEASE III"/>
    <property type="match status" value="1"/>
</dbReference>
<dbReference type="InterPro" id="IPR037493">
    <property type="entry name" value="ExoIII-like"/>
</dbReference>
<dbReference type="Gene3D" id="3.60.10.10">
    <property type="entry name" value="Endonuclease/exonuclease/phosphatase"/>
    <property type="match status" value="1"/>
</dbReference>
<evidence type="ECO:0000256" key="7">
    <source>
        <dbReference type="PIRSR" id="PIRSR604808-3"/>
    </source>
</evidence>
<feature type="binding site" evidence="6">
    <location>
        <position position="257"/>
    </location>
    <ligand>
        <name>Mg(2+)</name>
        <dbReference type="ChEBI" id="CHEBI:18420"/>
        <label>1</label>
    </ligand>
</feature>
<feature type="active site" description="Proton acceptor" evidence="5">
    <location>
        <position position="257"/>
    </location>
</feature>